<accession>A0A830ZSS0</accession>
<protein>
    <submittedName>
        <fullName evidence="1">Uncharacterized protein</fullName>
    </submittedName>
</protein>
<organism evidence="1 2">
    <name type="scientific">Erwinia amylovora NBRC 12687 = CFBP 1232</name>
    <dbReference type="NCBI Taxonomy" id="1219359"/>
    <lineage>
        <taxon>Bacteria</taxon>
        <taxon>Pseudomonadati</taxon>
        <taxon>Pseudomonadota</taxon>
        <taxon>Gammaproteobacteria</taxon>
        <taxon>Enterobacterales</taxon>
        <taxon>Erwiniaceae</taxon>
        <taxon>Erwinia</taxon>
    </lineage>
</organism>
<reference evidence="1 2" key="1">
    <citation type="submission" date="2012-11" db="EMBL/GenBank/DDBJ databases">
        <authorList>
            <person name="Linke B."/>
        </authorList>
    </citation>
    <scope>NUCLEOTIDE SEQUENCE [LARGE SCALE GENOMIC DNA]</scope>
    <source>
        <strain evidence="2">CFBP 1232</strain>
    </source>
</reference>
<dbReference type="Proteomes" id="UP000013111">
    <property type="component" value="Unassembled WGS sequence"/>
</dbReference>
<reference evidence="1 2" key="2">
    <citation type="submission" date="2013-04" db="EMBL/GenBank/DDBJ databases">
        <title>Comparative genomics of 12 strains of Erwinia amylovora identifies a pan-genome with a large conserved core and provides insights into host specificity.</title>
        <authorList>
            <person name="Mann R.A."/>
            <person name="Smits T.H.M."/>
            <person name="Buehlmann A."/>
            <person name="Blom J."/>
            <person name="Goesmann A."/>
            <person name="Frey J.E."/>
            <person name="Plummer K.M."/>
            <person name="Beer S.V."/>
            <person name="Luck J."/>
            <person name="Duffy B."/>
            <person name="Rodoni B."/>
        </authorList>
    </citation>
    <scope>NUCLEOTIDE SEQUENCE [LARGE SCALE GENOMIC DNA]</scope>
    <source>
        <strain evidence="2">CFBP 1232</strain>
    </source>
</reference>
<dbReference type="EMBL" id="CAPB01000014">
    <property type="protein sequence ID" value="CCO93647.1"/>
    <property type="molecule type" value="Genomic_DNA"/>
</dbReference>
<proteinExistence type="predicted"/>
<gene>
    <name evidence="1" type="ORF">BN437_1713</name>
</gene>
<comment type="caution">
    <text evidence="1">The sequence shown here is derived from an EMBL/GenBank/DDBJ whole genome shotgun (WGS) entry which is preliminary data.</text>
</comment>
<evidence type="ECO:0000313" key="1">
    <source>
        <dbReference type="EMBL" id="CCO93647.1"/>
    </source>
</evidence>
<sequence>MNMTAVTRGSSPVCCATSVACCFWQRYLPGDTQDFAIAHDGQKGYRWFGTRHLATFIR</sequence>
<evidence type="ECO:0000313" key="2">
    <source>
        <dbReference type="Proteomes" id="UP000013111"/>
    </source>
</evidence>
<name>A0A830ZSS0_ERWAM</name>
<dbReference type="AlphaFoldDB" id="A0A830ZSS0"/>